<evidence type="ECO:0000256" key="11">
    <source>
        <dbReference type="HAMAP-Rule" id="MF_00255"/>
    </source>
</evidence>
<evidence type="ECO:0000313" key="14">
    <source>
        <dbReference type="Proteomes" id="UP000001269"/>
    </source>
</evidence>
<dbReference type="InterPro" id="IPR008909">
    <property type="entry name" value="DALR_anticod-bd"/>
</dbReference>
<name>G2LMK7_9GAMM</name>
<evidence type="ECO:0000256" key="9">
    <source>
        <dbReference type="ARBA" id="ARBA00023146"/>
    </source>
</evidence>
<dbReference type="HOGENOM" id="CLU_007220_2_2_6"/>
<comment type="similarity">
    <text evidence="2 11">Belongs to the class-II aminoacyl-tRNA synthetase family.</text>
</comment>
<keyword evidence="5 11" id="KW-0436">Ligase</keyword>
<dbReference type="PROSITE" id="PS50861">
    <property type="entry name" value="AA_TRNA_LIGASE_II_GLYAB"/>
    <property type="match status" value="1"/>
</dbReference>
<comment type="catalytic activity">
    <reaction evidence="10 11">
        <text>tRNA(Gly) + glycine + ATP = glycyl-tRNA(Gly) + AMP + diphosphate</text>
        <dbReference type="Rhea" id="RHEA:16013"/>
        <dbReference type="Rhea" id="RHEA-COMP:9664"/>
        <dbReference type="Rhea" id="RHEA-COMP:9683"/>
        <dbReference type="ChEBI" id="CHEBI:30616"/>
        <dbReference type="ChEBI" id="CHEBI:33019"/>
        <dbReference type="ChEBI" id="CHEBI:57305"/>
        <dbReference type="ChEBI" id="CHEBI:78442"/>
        <dbReference type="ChEBI" id="CHEBI:78522"/>
        <dbReference type="ChEBI" id="CHEBI:456215"/>
        <dbReference type="EC" id="6.1.1.14"/>
    </reaction>
</comment>
<dbReference type="InterPro" id="IPR015944">
    <property type="entry name" value="Gly-tRNA-synth_bsu"/>
</dbReference>
<keyword evidence="7 11" id="KW-0067">ATP-binding</keyword>
<dbReference type="OrthoDB" id="9775440at2"/>
<keyword evidence="6 11" id="KW-0547">Nucleotide-binding</keyword>
<dbReference type="RefSeq" id="WP_014499295.1">
    <property type="nucleotide sequence ID" value="NC_017256.1"/>
</dbReference>
<dbReference type="Proteomes" id="UP000001269">
    <property type="component" value="Chromosome"/>
</dbReference>
<evidence type="ECO:0000313" key="13">
    <source>
        <dbReference type="EMBL" id="AEO08495.1"/>
    </source>
</evidence>
<dbReference type="GO" id="GO:0006420">
    <property type="term" value="P:arginyl-tRNA aminoacylation"/>
    <property type="evidence" value="ECO:0007669"/>
    <property type="project" value="InterPro"/>
</dbReference>
<dbReference type="STRING" id="1005090.BAKON_134"/>
<evidence type="ECO:0000256" key="8">
    <source>
        <dbReference type="ARBA" id="ARBA00022917"/>
    </source>
</evidence>
<dbReference type="GO" id="GO:0006426">
    <property type="term" value="P:glycyl-tRNA aminoacylation"/>
    <property type="evidence" value="ECO:0007669"/>
    <property type="project" value="UniProtKB-UniRule"/>
</dbReference>
<dbReference type="NCBIfam" id="TIGR00211">
    <property type="entry name" value="glyS"/>
    <property type="match status" value="1"/>
</dbReference>
<gene>
    <name evidence="11 13" type="primary">glyS</name>
    <name evidence="13" type="ORF">BAKON_134</name>
</gene>
<dbReference type="PATRIC" id="fig|1005090.4.peg.128"/>
<sequence length="682" mass="79811">MKKKTLLIEIGTEELPSRLLSKISLCFYENFIRELNSYNITYKSIKHFSTPRRLALKITDIDTTDKFIEIKKRGPSILNSYDKNGFLTEAAICWLKHCKININQASHLKNEKGEWLLYKKIKKQENTERLIPKITELALKKIFIKKAMRWEENNQKFFRPIRNIVILLDNQIISGKIFNVSSNNLLQNHLSSKDDQIKINNAENYPKILFQKNNIIADYEIRKETILKKIKETAQNINGFAKNSNYLIEEVTALVESPTALLATFEKKFLKMPKKILIYTIEKQQKCFPIYNSKKELLPYFIFISNINSKEPEKIIIGNQKVMHARLSDANFFFKNDRKVKLEHYLLSLKKVLFHNNLGSLYEKTLRLQLLIEWIAKYSHSNVQDAIRSAMLSKCDLVTNTVCEFPELQGTIGMYCALEDQEKKDIAIALKEQYLPAFSGDKLPYTSIGCALSITDKMDTLSGMFYVGNTLSSDKDPFGLRRLAIGIIRIIIEKNILLDLKDLINKSLYLYNKENSNNTVLSNKIIKFFIKRLFYWYQETGYSIKVIKSVLSYQSTQLIDIHQKIQAISFFQKLESSKSIILSIKRISNILEKENEKITGYINIKLMIEAEEIILFNQIENFNIYTRTLFLEKRYQDILVKIKDLEKPICNFFKKVKIHHPNSRIRLNRLLILDKLKKFSFP</sequence>
<evidence type="ECO:0000256" key="6">
    <source>
        <dbReference type="ARBA" id="ARBA00022741"/>
    </source>
</evidence>
<dbReference type="SUPFAM" id="SSF109604">
    <property type="entry name" value="HD-domain/PDEase-like"/>
    <property type="match status" value="1"/>
</dbReference>
<evidence type="ECO:0000256" key="10">
    <source>
        <dbReference type="ARBA" id="ARBA00047937"/>
    </source>
</evidence>
<feature type="domain" description="DALR anticodon binding" evidence="12">
    <location>
        <begin position="583"/>
        <end position="677"/>
    </location>
</feature>
<dbReference type="EC" id="6.1.1.14" evidence="11"/>
<dbReference type="GO" id="GO:0004814">
    <property type="term" value="F:arginine-tRNA ligase activity"/>
    <property type="evidence" value="ECO:0007669"/>
    <property type="project" value="InterPro"/>
</dbReference>
<evidence type="ECO:0000256" key="5">
    <source>
        <dbReference type="ARBA" id="ARBA00022598"/>
    </source>
</evidence>
<dbReference type="GO" id="GO:0004820">
    <property type="term" value="F:glycine-tRNA ligase activity"/>
    <property type="evidence" value="ECO:0007669"/>
    <property type="project" value="UniProtKB-UniRule"/>
</dbReference>
<evidence type="ECO:0000256" key="4">
    <source>
        <dbReference type="ARBA" id="ARBA00022490"/>
    </source>
</evidence>
<dbReference type="PANTHER" id="PTHR30075">
    <property type="entry name" value="GLYCYL-TRNA SYNTHETASE"/>
    <property type="match status" value="1"/>
</dbReference>
<comment type="subunit">
    <text evidence="3 11">Tetramer of two alpha and two beta subunits.</text>
</comment>
<dbReference type="AlphaFoldDB" id="G2LMK7"/>
<dbReference type="GO" id="GO:0005829">
    <property type="term" value="C:cytosol"/>
    <property type="evidence" value="ECO:0007669"/>
    <property type="project" value="TreeGrafter"/>
</dbReference>
<evidence type="ECO:0000256" key="3">
    <source>
        <dbReference type="ARBA" id="ARBA00011209"/>
    </source>
</evidence>
<dbReference type="InterPro" id="IPR006194">
    <property type="entry name" value="Gly-tRNA-synth_heterodimer"/>
</dbReference>
<dbReference type="eggNOG" id="COG0751">
    <property type="taxonomic scope" value="Bacteria"/>
</dbReference>
<dbReference type="Pfam" id="PF05746">
    <property type="entry name" value="DALR_1"/>
    <property type="match status" value="1"/>
</dbReference>
<dbReference type="HAMAP" id="MF_00255">
    <property type="entry name" value="Gly_tRNA_synth_beta"/>
    <property type="match status" value="1"/>
</dbReference>
<dbReference type="Pfam" id="PF02092">
    <property type="entry name" value="tRNA_synt_2f"/>
    <property type="match status" value="1"/>
</dbReference>
<evidence type="ECO:0000259" key="12">
    <source>
        <dbReference type="Pfam" id="PF05746"/>
    </source>
</evidence>
<reference evidence="13 14" key="1">
    <citation type="journal article" date="2011" name="PLoS Genet.">
        <title>Sequence conservation and functional constraint on intergenic spacers in reduced genomes of the obligate symbiont buchnera.</title>
        <authorList>
            <person name="Degnan P.H."/>
            <person name="Ochman H."/>
            <person name="Moran N.A."/>
        </authorList>
    </citation>
    <scope>NUCLEOTIDE SEQUENCE [LARGE SCALE GENOMIC DNA]</scope>
    <source>
        <strain evidence="13 14">Ak</strain>
    </source>
</reference>
<dbReference type="PRINTS" id="PR01045">
    <property type="entry name" value="TRNASYNTHGB"/>
</dbReference>
<comment type="subcellular location">
    <subcellularLocation>
        <location evidence="1 11">Cytoplasm</location>
    </subcellularLocation>
</comment>
<organism evidence="13 14">
    <name type="scientific">Buchnera aphidicola str. Ak</name>
    <name type="common">Acyrthosiphon kondoi</name>
    <dbReference type="NCBI Taxonomy" id="1005090"/>
    <lineage>
        <taxon>Bacteria</taxon>
        <taxon>Pseudomonadati</taxon>
        <taxon>Pseudomonadota</taxon>
        <taxon>Gammaproteobacteria</taxon>
        <taxon>Enterobacterales</taxon>
        <taxon>Erwiniaceae</taxon>
        <taxon>Buchnera</taxon>
    </lineage>
</organism>
<evidence type="ECO:0000256" key="1">
    <source>
        <dbReference type="ARBA" id="ARBA00004496"/>
    </source>
</evidence>
<protein>
    <recommendedName>
        <fullName evidence="11">Glycine--tRNA ligase beta subunit</fullName>
        <ecNumber evidence="11">6.1.1.14</ecNumber>
    </recommendedName>
    <alternativeName>
        <fullName evidence="11">Glycyl-tRNA synthetase beta subunit</fullName>
        <shortName evidence="11">GlyRS</shortName>
    </alternativeName>
</protein>
<accession>G2LMK7</accession>
<evidence type="ECO:0000256" key="2">
    <source>
        <dbReference type="ARBA" id="ARBA00008226"/>
    </source>
</evidence>
<proteinExistence type="inferred from homology"/>
<dbReference type="EMBL" id="CP002645">
    <property type="protein sequence ID" value="AEO08495.1"/>
    <property type="molecule type" value="Genomic_DNA"/>
</dbReference>
<keyword evidence="8 11" id="KW-0648">Protein biosynthesis</keyword>
<keyword evidence="4 11" id="KW-0963">Cytoplasm</keyword>
<dbReference type="PANTHER" id="PTHR30075:SF2">
    <property type="entry name" value="GLYCINE--TRNA LIGASE, CHLOROPLASTIC_MITOCHONDRIAL 2"/>
    <property type="match status" value="1"/>
</dbReference>
<evidence type="ECO:0000256" key="7">
    <source>
        <dbReference type="ARBA" id="ARBA00022840"/>
    </source>
</evidence>
<dbReference type="KEGG" id="bak:BAKON_134"/>
<dbReference type="GO" id="GO:0005524">
    <property type="term" value="F:ATP binding"/>
    <property type="evidence" value="ECO:0007669"/>
    <property type="project" value="UniProtKB-UniRule"/>
</dbReference>
<keyword evidence="9 11" id="KW-0030">Aminoacyl-tRNA synthetase</keyword>